<dbReference type="HOGENOM" id="CLU_1331030_0_0_0"/>
<sequence>MKKLYLISLRIFDSRDAGFPLNYKEVTMLKREIFFEFLRHNADEHIAVDLFGDLSTPAEIFHLLSLVPKEIPLKISQSDSILKGLKFNENIYLLDEPFVMDAISNPVISSKPSFLMKEDGQELIIESGLNGCVPVELERPEDPGEGKIGFFTRFIFKSEADQAKMFGNRIIFECRDPGNSLEKRLLENLSSDAAVSLIRLMDMDIEG</sequence>
<keyword evidence="2" id="KW-1185">Reference proteome</keyword>
<dbReference type="AlphaFoldDB" id="A8F5L3"/>
<dbReference type="KEGG" id="tle:Tlet_0881"/>
<reference evidence="1 2" key="1">
    <citation type="submission" date="2007-08" db="EMBL/GenBank/DDBJ databases">
        <title>Complete sequence of Thermotoga lettingae TMO.</title>
        <authorList>
            <consortium name="US DOE Joint Genome Institute"/>
            <person name="Copeland A."/>
            <person name="Lucas S."/>
            <person name="Lapidus A."/>
            <person name="Barry K."/>
            <person name="Glavina del Rio T."/>
            <person name="Dalin E."/>
            <person name="Tice H."/>
            <person name="Pitluck S."/>
            <person name="Foster B."/>
            <person name="Bruce D."/>
            <person name="Schmutz J."/>
            <person name="Larimer F."/>
            <person name="Land M."/>
            <person name="Hauser L."/>
            <person name="Kyrpides N."/>
            <person name="Mikhailova N."/>
            <person name="Nelson K."/>
            <person name="Gogarten J.P."/>
            <person name="Noll K."/>
            <person name="Richardson P."/>
        </authorList>
    </citation>
    <scope>NUCLEOTIDE SEQUENCE [LARGE SCALE GENOMIC DNA]</scope>
    <source>
        <strain evidence="2">ATCC BAA-301 / DSM 14385 / NBRC 107922 / TMO</strain>
    </source>
</reference>
<dbReference type="OrthoDB" id="46785at2"/>
<protein>
    <submittedName>
        <fullName evidence="1">Uncharacterized protein</fullName>
    </submittedName>
</protein>
<evidence type="ECO:0000313" key="2">
    <source>
        <dbReference type="Proteomes" id="UP000002016"/>
    </source>
</evidence>
<proteinExistence type="predicted"/>
<gene>
    <name evidence="1" type="ordered locus">Tlet_0881</name>
</gene>
<dbReference type="RefSeq" id="WP_012002928.1">
    <property type="nucleotide sequence ID" value="NC_009828.1"/>
</dbReference>
<dbReference type="Proteomes" id="UP000002016">
    <property type="component" value="Chromosome"/>
</dbReference>
<accession>A8F5L3</accession>
<dbReference type="EMBL" id="CP000812">
    <property type="protein sequence ID" value="ABV33447.1"/>
    <property type="molecule type" value="Genomic_DNA"/>
</dbReference>
<dbReference type="STRING" id="416591.Tlet_0881"/>
<organism evidence="1 2">
    <name type="scientific">Pseudothermotoga lettingae (strain ATCC BAA-301 / DSM 14385 / NBRC 107922 / TMO)</name>
    <name type="common">Thermotoga lettingae</name>
    <dbReference type="NCBI Taxonomy" id="416591"/>
    <lineage>
        <taxon>Bacteria</taxon>
        <taxon>Thermotogati</taxon>
        <taxon>Thermotogota</taxon>
        <taxon>Thermotogae</taxon>
        <taxon>Thermotogales</taxon>
        <taxon>Thermotogaceae</taxon>
        <taxon>Pseudothermotoga</taxon>
    </lineage>
</organism>
<reference evidence="1 2" key="2">
    <citation type="journal article" date="2009" name="Proc. Natl. Acad. Sci. U.S.A.">
        <title>On the chimeric nature, thermophilic origin, and phylogenetic placement of the Thermotogales.</title>
        <authorList>
            <person name="Zhaxybayeva O."/>
            <person name="Swithers K.S."/>
            <person name="Lapierre P."/>
            <person name="Fournier G.P."/>
            <person name="Bickhart D.M."/>
            <person name="DeBoy R.T."/>
            <person name="Nelson K.E."/>
            <person name="Nesbo C.L."/>
            <person name="Doolittle W.F."/>
            <person name="Gogarten J.P."/>
            <person name="Noll K.M."/>
        </authorList>
    </citation>
    <scope>NUCLEOTIDE SEQUENCE [LARGE SCALE GENOMIC DNA]</scope>
    <source>
        <strain evidence="2">ATCC BAA-301 / DSM 14385 / NBRC 107922 / TMO</strain>
    </source>
</reference>
<name>A8F5L3_PSELT</name>
<evidence type="ECO:0000313" key="1">
    <source>
        <dbReference type="EMBL" id="ABV33447.1"/>
    </source>
</evidence>